<keyword evidence="4" id="KW-1185">Reference proteome</keyword>
<feature type="domain" description="HTH arsR-type" evidence="2">
    <location>
        <begin position="21"/>
        <end position="112"/>
    </location>
</feature>
<evidence type="ECO:0000259" key="2">
    <source>
        <dbReference type="SMART" id="SM00418"/>
    </source>
</evidence>
<evidence type="ECO:0000313" key="3">
    <source>
        <dbReference type="EMBL" id="MBS2545283.1"/>
    </source>
</evidence>
<evidence type="ECO:0000256" key="1">
    <source>
        <dbReference type="SAM" id="MobiDB-lite"/>
    </source>
</evidence>
<dbReference type="RefSeq" id="WP_212006955.1">
    <property type="nucleotide sequence ID" value="NZ_JAAFYZ010000002.1"/>
</dbReference>
<reference evidence="3 4" key="1">
    <citation type="submission" date="2020-02" db="EMBL/GenBank/DDBJ databases">
        <title>Acidophilic actinobacteria isolated from forest soil.</title>
        <authorList>
            <person name="Golinska P."/>
        </authorList>
    </citation>
    <scope>NUCLEOTIDE SEQUENCE [LARGE SCALE GENOMIC DNA]</scope>
    <source>
        <strain evidence="3 4">NL8</strain>
    </source>
</reference>
<proteinExistence type="predicted"/>
<sequence length="230" mass="24850">MSLESEPAQPPHRGRLLNDPVVIRALAHPLRLDLLAALGRRGQATTAEVARELGLVHGVASHHLRLLAKYGFIEQIPGKDKRERPWRPVEDGYQWPDAQPTPEATAATEVLEQVIAERVIEGFTRWRRSRHTWPGEWLDGSGVATATVYLTADELSAITAEFEAMVRRHTDARPIGDAASRPDGSVPVDLAYFAVPTPAPAAAPARASSSESESESESGAEPESASGSEA</sequence>
<comment type="caution">
    <text evidence="3">The sequence shown here is derived from an EMBL/GenBank/DDBJ whole genome shotgun (WGS) entry which is preliminary data.</text>
</comment>
<dbReference type="SMART" id="SM00418">
    <property type="entry name" value="HTH_ARSR"/>
    <property type="match status" value="1"/>
</dbReference>
<dbReference type="InterPro" id="IPR001845">
    <property type="entry name" value="HTH_ArsR_DNA-bd_dom"/>
</dbReference>
<dbReference type="InterPro" id="IPR036390">
    <property type="entry name" value="WH_DNA-bd_sf"/>
</dbReference>
<dbReference type="CDD" id="cd00090">
    <property type="entry name" value="HTH_ARSR"/>
    <property type="match status" value="1"/>
</dbReference>
<dbReference type="InterPro" id="IPR011991">
    <property type="entry name" value="ArsR-like_HTH"/>
</dbReference>
<feature type="region of interest" description="Disordered" evidence="1">
    <location>
        <begin position="199"/>
        <end position="230"/>
    </location>
</feature>
<feature type="compositionally biased region" description="Low complexity" evidence="1">
    <location>
        <begin position="200"/>
        <end position="211"/>
    </location>
</feature>
<name>A0ABS5KGA5_9ACTN</name>
<dbReference type="Pfam" id="PF12840">
    <property type="entry name" value="HTH_20"/>
    <property type="match status" value="1"/>
</dbReference>
<dbReference type="Gene3D" id="1.10.10.10">
    <property type="entry name" value="Winged helix-like DNA-binding domain superfamily/Winged helix DNA-binding domain"/>
    <property type="match status" value="1"/>
</dbReference>
<organism evidence="3 4">
    <name type="scientific">Catenulispora pinistramenti</name>
    <dbReference type="NCBI Taxonomy" id="2705254"/>
    <lineage>
        <taxon>Bacteria</taxon>
        <taxon>Bacillati</taxon>
        <taxon>Actinomycetota</taxon>
        <taxon>Actinomycetes</taxon>
        <taxon>Catenulisporales</taxon>
        <taxon>Catenulisporaceae</taxon>
        <taxon>Catenulispora</taxon>
    </lineage>
</organism>
<evidence type="ECO:0000313" key="4">
    <source>
        <dbReference type="Proteomes" id="UP000730482"/>
    </source>
</evidence>
<dbReference type="Proteomes" id="UP000730482">
    <property type="component" value="Unassembled WGS sequence"/>
</dbReference>
<dbReference type="SUPFAM" id="SSF46785">
    <property type="entry name" value="Winged helix' DNA-binding domain"/>
    <property type="match status" value="1"/>
</dbReference>
<feature type="compositionally biased region" description="Low complexity" evidence="1">
    <location>
        <begin position="221"/>
        <end position="230"/>
    </location>
</feature>
<accession>A0ABS5KGA5</accession>
<gene>
    <name evidence="3" type="ORF">KGQ19_00225</name>
</gene>
<protein>
    <submittedName>
        <fullName evidence="3">Helix-turn-helix domain-containing protein</fullName>
    </submittedName>
</protein>
<dbReference type="EMBL" id="JAAFYZ010000002">
    <property type="protein sequence ID" value="MBS2545283.1"/>
    <property type="molecule type" value="Genomic_DNA"/>
</dbReference>
<dbReference type="InterPro" id="IPR036388">
    <property type="entry name" value="WH-like_DNA-bd_sf"/>
</dbReference>